<dbReference type="AlphaFoldDB" id="A0A0A9AZ57"/>
<accession>A0A0A9AZ57</accession>
<protein>
    <submittedName>
        <fullName evidence="1">Uncharacterized protein</fullName>
    </submittedName>
</protein>
<proteinExistence type="predicted"/>
<organism evidence="1">
    <name type="scientific">Arundo donax</name>
    <name type="common">Giant reed</name>
    <name type="synonym">Donax arundinaceus</name>
    <dbReference type="NCBI Taxonomy" id="35708"/>
    <lineage>
        <taxon>Eukaryota</taxon>
        <taxon>Viridiplantae</taxon>
        <taxon>Streptophyta</taxon>
        <taxon>Embryophyta</taxon>
        <taxon>Tracheophyta</taxon>
        <taxon>Spermatophyta</taxon>
        <taxon>Magnoliopsida</taxon>
        <taxon>Liliopsida</taxon>
        <taxon>Poales</taxon>
        <taxon>Poaceae</taxon>
        <taxon>PACMAD clade</taxon>
        <taxon>Arundinoideae</taxon>
        <taxon>Arundineae</taxon>
        <taxon>Arundo</taxon>
    </lineage>
</organism>
<sequence length="33" mass="3906">MCTQFIIAKLLVQVIAKLLPKPYLWTSRRDFLV</sequence>
<reference evidence="1" key="2">
    <citation type="journal article" date="2015" name="Data Brief">
        <title>Shoot transcriptome of the giant reed, Arundo donax.</title>
        <authorList>
            <person name="Barrero R.A."/>
            <person name="Guerrero F.D."/>
            <person name="Moolhuijzen P."/>
            <person name="Goolsby J.A."/>
            <person name="Tidwell J."/>
            <person name="Bellgard S.E."/>
            <person name="Bellgard M.I."/>
        </authorList>
    </citation>
    <scope>NUCLEOTIDE SEQUENCE</scope>
    <source>
        <tissue evidence="1">Shoot tissue taken approximately 20 cm above the soil surface</tissue>
    </source>
</reference>
<dbReference type="EMBL" id="GBRH01241479">
    <property type="protein sequence ID" value="JAD56416.1"/>
    <property type="molecule type" value="Transcribed_RNA"/>
</dbReference>
<reference evidence="1" key="1">
    <citation type="submission" date="2014-09" db="EMBL/GenBank/DDBJ databases">
        <authorList>
            <person name="Magalhaes I.L.F."/>
            <person name="Oliveira U."/>
            <person name="Santos F.R."/>
            <person name="Vidigal T.H.D.A."/>
            <person name="Brescovit A.D."/>
            <person name="Santos A.J."/>
        </authorList>
    </citation>
    <scope>NUCLEOTIDE SEQUENCE</scope>
    <source>
        <tissue evidence="1">Shoot tissue taken approximately 20 cm above the soil surface</tissue>
    </source>
</reference>
<evidence type="ECO:0000313" key="1">
    <source>
        <dbReference type="EMBL" id="JAD56416.1"/>
    </source>
</evidence>
<name>A0A0A9AZ57_ARUDO</name>